<evidence type="ECO:0000256" key="1">
    <source>
        <dbReference type="ARBA" id="ARBA00001113"/>
    </source>
</evidence>
<dbReference type="EMBL" id="JAJFAT010000021">
    <property type="protein sequence ID" value="MCC3145912.1"/>
    <property type="molecule type" value="Genomic_DNA"/>
</dbReference>
<dbReference type="Gene3D" id="1.25.40.340">
    <property type="match status" value="1"/>
</dbReference>
<keyword evidence="11" id="KW-1185">Reference proteome</keyword>
<protein>
    <recommendedName>
        <fullName evidence="3">phosphoenolpyruvate--glycerone phosphotransferase</fullName>
        <ecNumber evidence="3">2.7.1.121</ecNumber>
    </recommendedName>
</protein>
<feature type="domain" description="DhaL" evidence="9">
    <location>
        <begin position="3"/>
        <end position="202"/>
    </location>
</feature>
<dbReference type="InterPro" id="IPR012737">
    <property type="entry name" value="DhaK_L_YcgS"/>
</dbReference>
<dbReference type="Pfam" id="PF02734">
    <property type="entry name" value="Dak2"/>
    <property type="match status" value="1"/>
</dbReference>
<dbReference type="PANTHER" id="PTHR28629">
    <property type="entry name" value="TRIOKINASE/FMN CYCLASE"/>
    <property type="match status" value="1"/>
</dbReference>
<evidence type="ECO:0000313" key="10">
    <source>
        <dbReference type="EMBL" id="MCC3145912.1"/>
    </source>
</evidence>
<dbReference type="FunFam" id="1.25.40.340:FF:000002">
    <property type="entry name" value="Dihydroxyacetone kinase, L subunit"/>
    <property type="match status" value="1"/>
</dbReference>
<evidence type="ECO:0000256" key="5">
    <source>
        <dbReference type="ARBA" id="ARBA00022777"/>
    </source>
</evidence>
<dbReference type="GO" id="GO:0005829">
    <property type="term" value="C:cytosol"/>
    <property type="evidence" value="ECO:0007669"/>
    <property type="project" value="TreeGrafter"/>
</dbReference>
<dbReference type="PROSITE" id="PS51480">
    <property type="entry name" value="DHAL"/>
    <property type="match status" value="1"/>
</dbReference>
<dbReference type="Proteomes" id="UP001199296">
    <property type="component" value="Unassembled WGS sequence"/>
</dbReference>
<evidence type="ECO:0000256" key="3">
    <source>
        <dbReference type="ARBA" id="ARBA00012095"/>
    </source>
</evidence>
<dbReference type="PANTHER" id="PTHR28629:SF4">
    <property type="entry name" value="TRIOKINASE_FMN CYCLASE"/>
    <property type="match status" value="1"/>
</dbReference>
<evidence type="ECO:0000256" key="4">
    <source>
        <dbReference type="ARBA" id="ARBA00022679"/>
    </source>
</evidence>
<reference evidence="10 11" key="1">
    <citation type="submission" date="2021-10" db="EMBL/GenBank/DDBJ databases">
        <authorList>
            <person name="Grouzdev D.S."/>
            <person name="Pantiukh K.S."/>
            <person name="Krutkina M.S."/>
        </authorList>
    </citation>
    <scope>NUCLEOTIDE SEQUENCE [LARGE SCALE GENOMIC DNA]</scope>
    <source>
        <strain evidence="10 11">Z-7514</strain>
    </source>
</reference>
<dbReference type="EC" id="2.7.1.121" evidence="3"/>
<dbReference type="AlphaFoldDB" id="A0AAW4X234"/>
<sequence>MTEKSKEILDKLADVIIENKKHLTKLDSAIGDGDHGINMARGFKEVKEKINGNNYETNQELLKSVAMTLISTVGGASGPLYGTAFLYISKVIPDADFTIDSLIEIGQSAVDGIQKRGKAEQGEKTMLDAIIPAVDALKESKENGDDLEEALQKCKVKAEEGMKATIPMQATKGRASYLGERSIGHQDPGATSSYLMIKTIVDELYKYKD</sequence>
<dbReference type="SMART" id="SM01120">
    <property type="entry name" value="Dak2"/>
    <property type="match status" value="1"/>
</dbReference>
<dbReference type="NCBIfam" id="TIGR02365">
    <property type="entry name" value="dha_L_ycgS"/>
    <property type="match status" value="1"/>
</dbReference>
<evidence type="ECO:0000256" key="2">
    <source>
        <dbReference type="ARBA" id="ARBA00004745"/>
    </source>
</evidence>
<keyword evidence="6" id="KW-0319">Glycerol metabolism</keyword>
<comment type="caution">
    <text evidence="10">The sequence shown here is derived from an EMBL/GenBank/DDBJ whole genome shotgun (WGS) entry which is preliminary data.</text>
</comment>
<dbReference type="RefSeq" id="WP_229346612.1">
    <property type="nucleotide sequence ID" value="NZ_JAJFAT010000021.1"/>
</dbReference>
<evidence type="ECO:0000256" key="8">
    <source>
        <dbReference type="ARBA" id="ARBA00055771"/>
    </source>
</evidence>
<evidence type="ECO:0000313" key="11">
    <source>
        <dbReference type="Proteomes" id="UP001199296"/>
    </source>
</evidence>
<name>A0AAW4X234_9FIRM</name>
<evidence type="ECO:0000256" key="6">
    <source>
        <dbReference type="ARBA" id="ARBA00022798"/>
    </source>
</evidence>
<gene>
    <name evidence="10" type="primary">dhaL</name>
    <name evidence="10" type="ORF">LJ207_11355</name>
</gene>
<keyword evidence="4" id="KW-0808">Transferase</keyword>
<comment type="subunit">
    <text evidence="7">Homodimer. The dihydroxyacetone kinase complex is composed of a homodimer of DhaM, a homodimer of DhaK and the subunit DhaL.</text>
</comment>
<dbReference type="GO" id="GO:0004371">
    <property type="term" value="F:glycerone kinase activity"/>
    <property type="evidence" value="ECO:0007669"/>
    <property type="project" value="InterPro"/>
</dbReference>
<comment type="function">
    <text evidence="8">ADP-binding subunit of the dihydroxyacetone kinase, which is responsible for the phosphoenolpyruvate (PEP)-dependent phosphorylation of dihydroxyacetone. DhaL-ADP is converted to DhaL-ATP via a phosphoryl group transfer from DhaM and transmits it to dihydroxyacetone binds to DhaK.</text>
</comment>
<dbReference type="InterPro" id="IPR050861">
    <property type="entry name" value="Dihydroxyacetone_Kinase"/>
</dbReference>
<dbReference type="GO" id="GO:0019563">
    <property type="term" value="P:glycerol catabolic process"/>
    <property type="evidence" value="ECO:0007669"/>
    <property type="project" value="TreeGrafter"/>
</dbReference>
<comment type="pathway">
    <text evidence="2">Polyol metabolism; glycerol degradation.</text>
</comment>
<evidence type="ECO:0000256" key="7">
    <source>
        <dbReference type="ARBA" id="ARBA00046577"/>
    </source>
</evidence>
<dbReference type="InterPro" id="IPR004007">
    <property type="entry name" value="DhaL_dom"/>
</dbReference>
<proteinExistence type="predicted"/>
<accession>A0AAW4X234</accession>
<evidence type="ECO:0000259" key="9">
    <source>
        <dbReference type="PROSITE" id="PS51480"/>
    </source>
</evidence>
<dbReference type="InterPro" id="IPR036117">
    <property type="entry name" value="DhaL_dom_sf"/>
</dbReference>
<organism evidence="10 11">
    <name type="scientific">Halanaerobium polyolivorans</name>
    <dbReference type="NCBI Taxonomy" id="2886943"/>
    <lineage>
        <taxon>Bacteria</taxon>
        <taxon>Bacillati</taxon>
        <taxon>Bacillota</taxon>
        <taxon>Clostridia</taxon>
        <taxon>Halanaerobiales</taxon>
        <taxon>Halanaerobiaceae</taxon>
        <taxon>Halanaerobium</taxon>
    </lineage>
</organism>
<dbReference type="SUPFAM" id="SSF101473">
    <property type="entry name" value="DhaL-like"/>
    <property type="match status" value="1"/>
</dbReference>
<keyword evidence="5 10" id="KW-0418">Kinase</keyword>
<dbReference type="GO" id="GO:0047324">
    <property type="term" value="F:phosphoenolpyruvate-glycerone phosphotransferase activity"/>
    <property type="evidence" value="ECO:0007669"/>
    <property type="project" value="UniProtKB-EC"/>
</dbReference>
<comment type="catalytic activity">
    <reaction evidence="1">
        <text>dihydroxyacetone + phosphoenolpyruvate = dihydroxyacetone phosphate + pyruvate</text>
        <dbReference type="Rhea" id="RHEA:18381"/>
        <dbReference type="ChEBI" id="CHEBI:15361"/>
        <dbReference type="ChEBI" id="CHEBI:16016"/>
        <dbReference type="ChEBI" id="CHEBI:57642"/>
        <dbReference type="ChEBI" id="CHEBI:58702"/>
        <dbReference type="EC" id="2.7.1.121"/>
    </reaction>
</comment>